<organism evidence="1">
    <name type="scientific">Brassica oleracea</name>
    <name type="common">Wild cabbage</name>
    <dbReference type="NCBI Taxonomy" id="3712"/>
    <lineage>
        <taxon>Eukaryota</taxon>
        <taxon>Viridiplantae</taxon>
        <taxon>Streptophyta</taxon>
        <taxon>Embryophyta</taxon>
        <taxon>Tracheophyta</taxon>
        <taxon>Spermatophyta</taxon>
        <taxon>Magnoliopsida</taxon>
        <taxon>eudicotyledons</taxon>
        <taxon>Gunneridae</taxon>
        <taxon>Pentapetalae</taxon>
        <taxon>rosids</taxon>
        <taxon>malvids</taxon>
        <taxon>Brassicales</taxon>
        <taxon>Brassicaceae</taxon>
        <taxon>Brassiceae</taxon>
        <taxon>Brassica</taxon>
    </lineage>
</organism>
<gene>
    <name evidence="1" type="ORF">BOLC2T08309H</name>
</gene>
<sequence length="36" mass="4159">MFGVVFPNRSFPIDISTFAQIDTFHWVLAQQLHPPT</sequence>
<evidence type="ECO:0000313" key="1">
    <source>
        <dbReference type="EMBL" id="VDD22045.1"/>
    </source>
</evidence>
<accession>A0A3P6DIH9</accession>
<name>A0A3P6DIH9_BRAOL</name>
<reference evidence="1" key="1">
    <citation type="submission" date="2018-11" db="EMBL/GenBank/DDBJ databases">
        <authorList>
            <consortium name="Genoscope - CEA"/>
            <person name="William W."/>
        </authorList>
    </citation>
    <scope>NUCLEOTIDE SEQUENCE</scope>
</reference>
<dbReference type="EMBL" id="LR031874">
    <property type="protein sequence ID" value="VDD22045.1"/>
    <property type="molecule type" value="Genomic_DNA"/>
</dbReference>
<dbReference type="AlphaFoldDB" id="A0A3P6DIH9"/>
<proteinExistence type="predicted"/>
<protein>
    <submittedName>
        <fullName evidence="1">Uncharacterized protein</fullName>
    </submittedName>
</protein>